<dbReference type="AlphaFoldDB" id="A0A1G2D1X6"/>
<accession>A0A1G2D1X6</accession>
<organism evidence="2 3">
    <name type="scientific">Candidatus Lloydbacteria bacterium RIFCSPHIGHO2_02_FULL_50_13</name>
    <dbReference type="NCBI Taxonomy" id="1798661"/>
    <lineage>
        <taxon>Bacteria</taxon>
        <taxon>Candidatus Lloydiibacteriota</taxon>
    </lineage>
</organism>
<keyword evidence="1" id="KW-0812">Transmembrane</keyword>
<dbReference type="Proteomes" id="UP000177996">
    <property type="component" value="Unassembled WGS sequence"/>
</dbReference>
<sequence>MLRTLWHEIPPERQRLVIAMAMLACVVFILDHFGNASGLYHADYIGYDKIVHFTAGAFSGTFGLWLFQQSGAINERLHALSVAFLLAFWVGLGWEVYETLCNQPDTGTILYWGDTMLDMVADTLGGLSVGWILWRGID</sequence>
<gene>
    <name evidence="2" type="ORF">A3D65_03830</name>
</gene>
<dbReference type="Pfam" id="PF09997">
    <property type="entry name" value="DUF2238"/>
    <property type="match status" value="1"/>
</dbReference>
<reference evidence="2 3" key="1">
    <citation type="journal article" date="2016" name="Nat. Commun.">
        <title>Thousands of microbial genomes shed light on interconnected biogeochemical processes in an aquifer system.</title>
        <authorList>
            <person name="Anantharaman K."/>
            <person name="Brown C.T."/>
            <person name="Hug L.A."/>
            <person name="Sharon I."/>
            <person name="Castelle C.J."/>
            <person name="Probst A.J."/>
            <person name="Thomas B.C."/>
            <person name="Singh A."/>
            <person name="Wilkins M.J."/>
            <person name="Karaoz U."/>
            <person name="Brodie E.L."/>
            <person name="Williams K.H."/>
            <person name="Hubbard S.S."/>
            <person name="Banfield J.F."/>
        </authorList>
    </citation>
    <scope>NUCLEOTIDE SEQUENCE [LARGE SCALE GENOMIC DNA]</scope>
</reference>
<evidence type="ECO:0000256" key="1">
    <source>
        <dbReference type="SAM" id="Phobius"/>
    </source>
</evidence>
<feature type="transmembrane region" description="Helical" evidence="1">
    <location>
        <begin position="50"/>
        <end position="67"/>
    </location>
</feature>
<keyword evidence="1" id="KW-1133">Transmembrane helix</keyword>
<keyword evidence="1" id="KW-0472">Membrane</keyword>
<feature type="transmembrane region" description="Helical" evidence="1">
    <location>
        <begin position="12"/>
        <end position="30"/>
    </location>
</feature>
<feature type="transmembrane region" description="Helical" evidence="1">
    <location>
        <begin position="109"/>
        <end position="134"/>
    </location>
</feature>
<proteinExistence type="predicted"/>
<name>A0A1G2D1X6_9BACT</name>
<evidence type="ECO:0000313" key="3">
    <source>
        <dbReference type="Proteomes" id="UP000177996"/>
    </source>
</evidence>
<dbReference type="EMBL" id="MHLL01000055">
    <property type="protein sequence ID" value="OGZ07635.1"/>
    <property type="molecule type" value="Genomic_DNA"/>
</dbReference>
<evidence type="ECO:0008006" key="4">
    <source>
        <dbReference type="Google" id="ProtNLM"/>
    </source>
</evidence>
<comment type="caution">
    <text evidence="2">The sequence shown here is derived from an EMBL/GenBank/DDBJ whole genome shotgun (WGS) entry which is preliminary data.</text>
</comment>
<evidence type="ECO:0000313" key="2">
    <source>
        <dbReference type="EMBL" id="OGZ07635.1"/>
    </source>
</evidence>
<dbReference type="InterPro" id="IPR014509">
    <property type="entry name" value="YjdF-like"/>
</dbReference>
<feature type="transmembrane region" description="Helical" evidence="1">
    <location>
        <begin position="79"/>
        <end position="97"/>
    </location>
</feature>
<protein>
    <recommendedName>
        <fullName evidence="4">VanZ-like domain-containing protein</fullName>
    </recommendedName>
</protein>